<dbReference type="EMBL" id="CM009750">
    <property type="protein sequence ID" value="PUZ71777.1"/>
    <property type="molecule type" value="Genomic_DNA"/>
</dbReference>
<name>A0A2T7EVB9_9POAL</name>
<proteinExistence type="predicted"/>
<evidence type="ECO:0000313" key="1">
    <source>
        <dbReference type="EMBL" id="PUZ71777.1"/>
    </source>
</evidence>
<organism evidence="1 2">
    <name type="scientific">Panicum hallii var. hallii</name>
    <dbReference type="NCBI Taxonomy" id="1504633"/>
    <lineage>
        <taxon>Eukaryota</taxon>
        <taxon>Viridiplantae</taxon>
        <taxon>Streptophyta</taxon>
        <taxon>Embryophyta</taxon>
        <taxon>Tracheophyta</taxon>
        <taxon>Spermatophyta</taxon>
        <taxon>Magnoliopsida</taxon>
        <taxon>Liliopsida</taxon>
        <taxon>Poales</taxon>
        <taxon>Poaceae</taxon>
        <taxon>PACMAD clade</taxon>
        <taxon>Panicoideae</taxon>
        <taxon>Panicodae</taxon>
        <taxon>Paniceae</taxon>
        <taxon>Panicinae</taxon>
        <taxon>Panicum</taxon>
        <taxon>Panicum sect. Panicum</taxon>
    </lineage>
</organism>
<evidence type="ECO:0000313" key="2">
    <source>
        <dbReference type="Proteomes" id="UP000244336"/>
    </source>
</evidence>
<protein>
    <submittedName>
        <fullName evidence="1">Uncharacterized protein</fullName>
    </submittedName>
</protein>
<reference evidence="1 2" key="1">
    <citation type="submission" date="2018-04" db="EMBL/GenBank/DDBJ databases">
        <title>WGS assembly of Panicum hallii var. hallii HAL2.</title>
        <authorList>
            <person name="Lovell J."/>
            <person name="Jenkins J."/>
            <person name="Lowry D."/>
            <person name="Mamidi S."/>
            <person name="Sreedasyam A."/>
            <person name="Weng X."/>
            <person name="Barry K."/>
            <person name="Bonette J."/>
            <person name="Campitelli B."/>
            <person name="Daum C."/>
            <person name="Gordon S."/>
            <person name="Gould B."/>
            <person name="Lipzen A."/>
            <person name="MacQueen A."/>
            <person name="Palacio-Mejia J."/>
            <person name="Plott C."/>
            <person name="Shakirov E."/>
            <person name="Shu S."/>
            <person name="Yoshinaga Y."/>
            <person name="Zane M."/>
            <person name="Rokhsar D."/>
            <person name="Grimwood J."/>
            <person name="Schmutz J."/>
            <person name="Juenger T."/>
        </authorList>
    </citation>
    <scope>NUCLEOTIDE SEQUENCE [LARGE SCALE GENOMIC DNA]</scope>
    <source>
        <strain evidence="2">cv. HAL2</strain>
    </source>
</reference>
<accession>A0A2T7EVB9</accession>
<keyword evidence="2" id="KW-1185">Reference proteome</keyword>
<gene>
    <name evidence="1" type="ORF">GQ55_2G341700</name>
</gene>
<dbReference type="Gramene" id="PUZ71777">
    <property type="protein sequence ID" value="PUZ71777"/>
    <property type="gene ID" value="GQ55_2G341700"/>
</dbReference>
<sequence length="97" mass="10673">MRISAVDLFENKDNKEGAEPLAPATAPVCMHGPPQCVPTATTMSEQQLENRIDRGLLICLVTGRIAGIDRASSVVVLLRYYTPTRRSPHRMLPSARD</sequence>
<dbReference type="Proteomes" id="UP000244336">
    <property type="component" value="Chromosome 2"/>
</dbReference>
<dbReference type="AlphaFoldDB" id="A0A2T7EVB9"/>